<dbReference type="GO" id="GO:0004222">
    <property type="term" value="F:metalloendopeptidase activity"/>
    <property type="evidence" value="ECO:0007669"/>
    <property type="project" value="InterPro"/>
</dbReference>
<evidence type="ECO:0000256" key="3">
    <source>
        <dbReference type="ARBA" id="ARBA00007357"/>
    </source>
</evidence>
<dbReference type="Pfam" id="PF01431">
    <property type="entry name" value="Peptidase_M13"/>
    <property type="match status" value="1"/>
</dbReference>
<keyword evidence="7" id="KW-0862">Zinc</keyword>
<dbReference type="InterPro" id="IPR042089">
    <property type="entry name" value="Peptidase_M13_dom_2"/>
</dbReference>
<comment type="subcellular location">
    <subcellularLocation>
        <location evidence="2">Cell membrane</location>
        <topology evidence="2">Single-pass type II membrane protein</topology>
    </subcellularLocation>
</comment>
<dbReference type="Gene3D" id="1.10.1380.10">
    <property type="entry name" value="Neutral endopeptidase , domain2"/>
    <property type="match status" value="1"/>
</dbReference>
<dbReference type="OrthoDB" id="6431624at2759"/>
<dbReference type="InterPro" id="IPR024079">
    <property type="entry name" value="MetalloPept_cat_dom_sf"/>
</dbReference>
<dbReference type="KEGG" id="scac:106088272"/>
<dbReference type="GO" id="GO:0046872">
    <property type="term" value="F:metal ion binding"/>
    <property type="evidence" value="ECO:0007669"/>
    <property type="project" value="UniProtKB-KW"/>
</dbReference>
<evidence type="ECO:0008006" key="13">
    <source>
        <dbReference type="Google" id="ProtNLM"/>
    </source>
</evidence>
<dbReference type="PANTHER" id="PTHR11733">
    <property type="entry name" value="ZINC METALLOPROTEASE FAMILY M13 NEPRILYSIN-RELATED"/>
    <property type="match status" value="1"/>
</dbReference>
<proteinExistence type="inferred from homology"/>
<dbReference type="PROSITE" id="PS51885">
    <property type="entry name" value="NEPRILYSIN"/>
    <property type="match status" value="1"/>
</dbReference>
<sequence length="658" mass="75531">MEAIRQSKSQNMLKYMNRHVDPCSNFYEFACGNWPNVYPAKLSNLLETNSLQNIQADVDHVMLSVVSDSNINTDTPIDKKVKAFYHSCMNLRNSEQVHKTKLKALIAEFGQMPVLVGNEWDENKFDWLKTVADIANKYDINIILGRYIRPDLVDKKKYTVNLDLPQFGLDKISMYLDQANGMFINEYFMGIAQQLGQYLDVDEAMAQVVAREILGFEMSLAMGAANESMPFTDQLLTAAELKEDYSSDVDFEKYLTIVQGNMPKGRILDKAPEYHRNLIKVLKRTPKRAVANYIYYSLIRNFLISPPPMSYEALQASCVTLTRKHFGDVVDNMVYRRTHIKDAERAVINMVYDLKAVLEFTLRTREFSWIGQRVQKKINEKLKAMKVIIKSYENNNNFVWKYGLLIVDVNDLFGNLKSIHLIRGISARSRISDRMEVYYEEETPLSFLPKYLLEHNALVIPVGFLQPFFFWSLPYPPAINLAQMGFFIAHEIIHAIDKDGAQFGKEGEMRFWFDGAYAILKERMDCFKNQYKGYIFGGAELPELQSQAENIADASGLRLAYRTYVAWEENPYRGISNRTVETLPNMPYSGKQLFFISFAQLWCSDVNSAMTNLPVVTNGENAPGSFKVMGALSHLDEFAQAFQCPNNNDDRKAKCSVY</sequence>
<dbReference type="PANTHER" id="PTHR11733:SF238">
    <property type="entry name" value="FI07649P-RELATED"/>
    <property type="match status" value="1"/>
</dbReference>
<feature type="domain" description="Peptidase M13 N-terminal" evidence="10">
    <location>
        <begin position="22"/>
        <end position="389"/>
    </location>
</feature>
<evidence type="ECO:0000256" key="2">
    <source>
        <dbReference type="ARBA" id="ARBA00004401"/>
    </source>
</evidence>
<evidence type="ECO:0000313" key="12">
    <source>
        <dbReference type="Proteomes" id="UP000095300"/>
    </source>
</evidence>
<protein>
    <recommendedName>
        <fullName evidence="13">Peptidase M13 C-terminal domain-containing protein</fullName>
    </recommendedName>
</protein>
<evidence type="ECO:0000256" key="6">
    <source>
        <dbReference type="ARBA" id="ARBA00022801"/>
    </source>
</evidence>
<dbReference type="GO" id="GO:0016485">
    <property type="term" value="P:protein processing"/>
    <property type="evidence" value="ECO:0007669"/>
    <property type="project" value="TreeGrafter"/>
</dbReference>
<evidence type="ECO:0000259" key="10">
    <source>
        <dbReference type="Pfam" id="PF05649"/>
    </source>
</evidence>
<keyword evidence="5" id="KW-0479">Metal-binding</keyword>
<dbReference type="GO" id="GO:0005886">
    <property type="term" value="C:plasma membrane"/>
    <property type="evidence" value="ECO:0007669"/>
    <property type="project" value="UniProtKB-SubCell"/>
</dbReference>
<evidence type="ECO:0000313" key="11">
    <source>
        <dbReference type="EnsemblMetazoa" id="SCAU010541-PA"/>
    </source>
</evidence>
<evidence type="ECO:0000256" key="8">
    <source>
        <dbReference type="ARBA" id="ARBA00023049"/>
    </source>
</evidence>
<dbReference type="InterPro" id="IPR008753">
    <property type="entry name" value="Peptidase_M13_N"/>
</dbReference>
<dbReference type="PRINTS" id="PR00786">
    <property type="entry name" value="NEPRILYSIN"/>
</dbReference>
<evidence type="ECO:0000256" key="7">
    <source>
        <dbReference type="ARBA" id="ARBA00022833"/>
    </source>
</evidence>
<keyword evidence="4" id="KW-0645">Protease</keyword>
<dbReference type="EnsemblMetazoa" id="SCAU010541-RA">
    <property type="protein sequence ID" value="SCAU010541-PA"/>
    <property type="gene ID" value="SCAU010541"/>
</dbReference>
<gene>
    <name evidence="11" type="primary">106088272</name>
</gene>
<dbReference type="Pfam" id="PF05649">
    <property type="entry name" value="Peptidase_M13_N"/>
    <property type="match status" value="1"/>
</dbReference>
<dbReference type="Proteomes" id="UP000095300">
    <property type="component" value="Unassembled WGS sequence"/>
</dbReference>
<accession>A0A1I8PRV8</accession>
<dbReference type="InterPro" id="IPR018497">
    <property type="entry name" value="Peptidase_M13_C"/>
</dbReference>
<evidence type="ECO:0000256" key="4">
    <source>
        <dbReference type="ARBA" id="ARBA00022670"/>
    </source>
</evidence>
<reference evidence="11" key="1">
    <citation type="submission" date="2020-05" db="UniProtKB">
        <authorList>
            <consortium name="EnsemblMetazoa"/>
        </authorList>
    </citation>
    <scope>IDENTIFICATION</scope>
    <source>
        <strain evidence="11">USDA</strain>
    </source>
</reference>
<evidence type="ECO:0000256" key="5">
    <source>
        <dbReference type="ARBA" id="ARBA00022723"/>
    </source>
</evidence>
<evidence type="ECO:0000256" key="1">
    <source>
        <dbReference type="ARBA" id="ARBA00001947"/>
    </source>
</evidence>
<dbReference type="AlphaFoldDB" id="A0A1I8PRV8"/>
<feature type="domain" description="Peptidase M13 C-terminal" evidence="9">
    <location>
        <begin position="451"/>
        <end position="648"/>
    </location>
</feature>
<dbReference type="Gene3D" id="3.40.390.10">
    <property type="entry name" value="Collagenase (Catalytic Domain)"/>
    <property type="match status" value="1"/>
</dbReference>
<dbReference type="VEuPathDB" id="VectorBase:SCAU010541"/>
<evidence type="ECO:0000259" key="9">
    <source>
        <dbReference type="Pfam" id="PF01431"/>
    </source>
</evidence>
<dbReference type="SUPFAM" id="SSF55486">
    <property type="entry name" value="Metalloproteases ('zincins'), catalytic domain"/>
    <property type="match status" value="1"/>
</dbReference>
<dbReference type="CDD" id="cd08662">
    <property type="entry name" value="M13"/>
    <property type="match status" value="1"/>
</dbReference>
<keyword evidence="12" id="KW-1185">Reference proteome</keyword>
<dbReference type="InterPro" id="IPR000718">
    <property type="entry name" value="Peptidase_M13"/>
</dbReference>
<name>A0A1I8PRV8_STOCA</name>
<comment type="cofactor">
    <cofactor evidence="1">
        <name>Zn(2+)</name>
        <dbReference type="ChEBI" id="CHEBI:29105"/>
    </cofactor>
</comment>
<organism evidence="11 12">
    <name type="scientific">Stomoxys calcitrans</name>
    <name type="common">Stable fly</name>
    <name type="synonym">Conops calcitrans</name>
    <dbReference type="NCBI Taxonomy" id="35570"/>
    <lineage>
        <taxon>Eukaryota</taxon>
        <taxon>Metazoa</taxon>
        <taxon>Ecdysozoa</taxon>
        <taxon>Arthropoda</taxon>
        <taxon>Hexapoda</taxon>
        <taxon>Insecta</taxon>
        <taxon>Pterygota</taxon>
        <taxon>Neoptera</taxon>
        <taxon>Endopterygota</taxon>
        <taxon>Diptera</taxon>
        <taxon>Brachycera</taxon>
        <taxon>Muscomorpha</taxon>
        <taxon>Muscoidea</taxon>
        <taxon>Muscidae</taxon>
        <taxon>Stomoxys</taxon>
    </lineage>
</organism>
<comment type="similarity">
    <text evidence="3">Belongs to the peptidase M13 family.</text>
</comment>
<keyword evidence="8" id="KW-0482">Metalloprotease</keyword>
<keyword evidence="6" id="KW-0378">Hydrolase</keyword>